<dbReference type="InterPro" id="IPR051907">
    <property type="entry name" value="DoxX-like_oxidoreductase"/>
</dbReference>
<comment type="similarity">
    <text evidence="2">Belongs to the DoxX family.</text>
</comment>
<dbReference type="Proteomes" id="UP001207742">
    <property type="component" value="Unassembled WGS sequence"/>
</dbReference>
<evidence type="ECO:0000256" key="5">
    <source>
        <dbReference type="ARBA" id="ARBA00022989"/>
    </source>
</evidence>
<feature type="transmembrane region" description="Helical" evidence="7">
    <location>
        <begin position="116"/>
        <end position="138"/>
    </location>
</feature>
<dbReference type="PANTHER" id="PTHR33452:SF7">
    <property type="entry name" value="DOXX FAMILY PROTEIN"/>
    <property type="match status" value="1"/>
</dbReference>
<reference evidence="8 9" key="1">
    <citation type="submission" date="2022-10" db="EMBL/GenBank/DDBJ databases">
        <title>Chitinophaga nivalis PC15 sp. nov., isolated from Pyeongchang county, South Korea.</title>
        <authorList>
            <person name="Trinh H.N."/>
        </authorList>
    </citation>
    <scope>NUCLEOTIDE SEQUENCE [LARGE SCALE GENOMIC DNA]</scope>
    <source>
        <strain evidence="8 9">PC14</strain>
    </source>
</reference>
<dbReference type="InterPro" id="IPR032808">
    <property type="entry name" value="DoxX"/>
</dbReference>
<keyword evidence="4 7" id="KW-0812">Transmembrane</keyword>
<evidence type="ECO:0000256" key="3">
    <source>
        <dbReference type="ARBA" id="ARBA00022475"/>
    </source>
</evidence>
<evidence type="ECO:0000313" key="9">
    <source>
        <dbReference type="Proteomes" id="UP001207742"/>
    </source>
</evidence>
<dbReference type="PANTHER" id="PTHR33452">
    <property type="entry name" value="OXIDOREDUCTASE CATD-RELATED"/>
    <property type="match status" value="1"/>
</dbReference>
<keyword evidence="3" id="KW-1003">Cell membrane</keyword>
<dbReference type="RefSeq" id="WP_264733233.1">
    <property type="nucleotide sequence ID" value="NZ_JAPDNR010000001.1"/>
</dbReference>
<comment type="subcellular location">
    <subcellularLocation>
        <location evidence="1">Cell membrane</location>
        <topology evidence="1">Multi-pass membrane protein</topology>
    </subcellularLocation>
</comment>
<organism evidence="8 9">
    <name type="scientific">Chitinophaga nivalis</name>
    <dbReference type="NCBI Taxonomy" id="2991709"/>
    <lineage>
        <taxon>Bacteria</taxon>
        <taxon>Pseudomonadati</taxon>
        <taxon>Bacteroidota</taxon>
        <taxon>Chitinophagia</taxon>
        <taxon>Chitinophagales</taxon>
        <taxon>Chitinophagaceae</taxon>
        <taxon>Chitinophaga</taxon>
    </lineage>
</organism>
<proteinExistence type="inferred from homology"/>
<evidence type="ECO:0000256" key="1">
    <source>
        <dbReference type="ARBA" id="ARBA00004651"/>
    </source>
</evidence>
<keyword evidence="9" id="KW-1185">Reference proteome</keyword>
<gene>
    <name evidence="8" type="ORF">OL497_21125</name>
</gene>
<feature type="transmembrane region" description="Helical" evidence="7">
    <location>
        <begin position="20"/>
        <end position="38"/>
    </location>
</feature>
<accession>A0ABT3IR06</accession>
<protein>
    <submittedName>
        <fullName evidence="8">DoxX family protein</fullName>
    </submittedName>
</protein>
<sequence>MRAKPSFAQRLSSLRDLPLLLIRLVLAYGFYGPASMKWKDIHGIGDWFMQLHIPFPYISAYVAAVTEALGVVLLVLGLFVRYISIPLMITMVVAIITVHWANGFEAGDNGYEIPLYYILFLFTLFVFGSGRIGIDYFLERKR</sequence>
<name>A0ABT3IR06_9BACT</name>
<dbReference type="EMBL" id="JAPDNS010000002">
    <property type="protein sequence ID" value="MCW3486417.1"/>
    <property type="molecule type" value="Genomic_DNA"/>
</dbReference>
<feature type="transmembrane region" description="Helical" evidence="7">
    <location>
        <begin position="58"/>
        <end position="80"/>
    </location>
</feature>
<keyword evidence="5 7" id="KW-1133">Transmembrane helix</keyword>
<dbReference type="Pfam" id="PF07681">
    <property type="entry name" value="DoxX"/>
    <property type="match status" value="1"/>
</dbReference>
<evidence type="ECO:0000313" key="8">
    <source>
        <dbReference type="EMBL" id="MCW3486417.1"/>
    </source>
</evidence>
<evidence type="ECO:0000256" key="6">
    <source>
        <dbReference type="ARBA" id="ARBA00023136"/>
    </source>
</evidence>
<evidence type="ECO:0000256" key="7">
    <source>
        <dbReference type="SAM" id="Phobius"/>
    </source>
</evidence>
<evidence type="ECO:0000256" key="4">
    <source>
        <dbReference type="ARBA" id="ARBA00022692"/>
    </source>
</evidence>
<comment type="caution">
    <text evidence="8">The sequence shown here is derived from an EMBL/GenBank/DDBJ whole genome shotgun (WGS) entry which is preliminary data.</text>
</comment>
<feature type="transmembrane region" description="Helical" evidence="7">
    <location>
        <begin position="87"/>
        <end position="104"/>
    </location>
</feature>
<keyword evidence="6 7" id="KW-0472">Membrane</keyword>
<evidence type="ECO:0000256" key="2">
    <source>
        <dbReference type="ARBA" id="ARBA00006679"/>
    </source>
</evidence>